<keyword evidence="3 6" id="KW-0540">Nuclease</keyword>
<evidence type="ECO:0000256" key="1">
    <source>
        <dbReference type="ARBA" id="ARBA00009998"/>
    </source>
</evidence>
<organism evidence="7">
    <name type="scientific">Halalkalibacterium halodurans</name>
    <name type="common">Bacillus halodurans</name>
    <dbReference type="NCBI Taxonomy" id="86665"/>
    <lineage>
        <taxon>Bacteria</taxon>
        <taxon>Bacillati</taxon>
        <taxon>Bacillota</taxon>
        <taxon>Bacilli</taxon>
        <taxon>Bacillales</taxon>
        <taxon>Bacillaceae</taxon>
        <taxon>Halalkalibacterium (ex Joshi et al. 2022)</taxon>
    </lineage>
</organism>
<sequence length="80" mass="9268">MIKNEQPPLSFEEAMEQLEEVVEQLEQGDVPLEEAISMFQKGMNLSKVCHEKLATVEKQMDQILKEDGNFEETVLQEEQE</sequence>
<dbReference type="SUPFAM" id="SSF116842">
    <property type="entry name" value="XseB-like"/>
    <property type="match status" value="1"/>
</dbReference>
<keyword evidence="5 6" id="KW-0269">Exonuclease</keyword>
<comment type="caution">
    <text evidence="7">The sequence shown here is derived from an EMBL/GenBank/DDBJ whole genome shotgun (WGS) entry which is preliminary data.</text>
</comment>
<dbReference type="SMR" id="A0A0M0KHV7"/>
<keyword evidence="2 6" id="KW-0963">Cytoplasm</keyword>
<dbReference type="EC" id="3.1.11.6" evidence="6"/>
<dbReference type="GO" id="GO:0005829">
    <property type="term" value="C:cytosol"/>
    <property type="evidence" value="ECO:0007669"/>
    <property type="project" value="TreeGrafter"/>
</dbReference>
<dbReference type="EMBL" id="LILD01000001">
    <property type="protein sequence ID" value="KOO38435.1"/>
    <property type="molecule type" value="Genomic_DNA"/>
</dbReference>
<dbReference type="HAMAP" id="MF_00337">
    <property type="entry name" value="Exonuc_7_S"/>
    <property type="match status" value="1"/>
</dbReference>
<dbReference type="PATRIC" id="fig|136160.3.peg.1465"/>
<dbReference type="InterPro" id="IPR037004">
    <property type="entry name" value="Exonuc_VII_ssu_sf"/>
</dbReference>
<comment type="function">
    <text evidence="6">Bidirectionally degrades single-stranded DNA into large acid-insoluble oligonucleotides, which are then degraded further into small acid-soluble oligonucleotides.</text>
</comment>
<dbReference type="GeneID" id="87598300"/>
<dbReference type="PANTHER" id="PTHR34137:SF1">
    <property type="entry name" value="EXODEOXYRIBONUCLEASE 7 SMALL SUBUNIT"/>
    <property type="match status" value="1"/>
</dbReference>
<comment type="subunit">
    <text evidence="6">Heterooligomer composed of large and small subunits.</text>
</comment>
<dbReference type="NCBIfam" id="TIGR01280">
    <property type="entry name" value="xseB"/>
    <property type="match status" value="1"/>
</dbReference>
<reference evidence="7" key="1">
    <citation type="submission" date="2015-08" db="EMBL/GenBank/DDBJ databases">
        <title>Complete DNA Sequence of Pseudomonas syringae pv. actinidiae, the Causal Agent of Kiwifruit Canker Disease.</title>
        <authorList>
            <person name="Rikkerink E.H.A."/>
            <person name="Fineran P.C."/>
        </authorList>
    </citation>
    <scope>NUCLEOTIDE SEQUENCE</scope>
    <source>
        <strain evidence="7">DSM 13666</strain>
    </source>
</reference>
<evidence type="ECO:0000256" key="2">
    <source>
        <dbReference type="ARBA" id="ARBA00022490"/>
    </source>
</evidence>
<accession>A0A4Y7WW51</accession>
<dbReference type="PIRSF" id="PIRSF006488">
    <property type="entry name" value="Exonuc_VII_S"/>
    <property type="match status" value="1"/>
</dbReference>
<keyword evidence="4 6" id="KW-0378">Hydrolase</keyword>
<dbReference type="GO" id="GO:0006308">
    <property type="term" value="P:DNA catabolic process"/>
    <property type="evidence" value="ECO:0007669"/>
    <property type="project" value="UniProtKB-UniRule"/>
</dbReference>
<evidence type="ECO:0000256" key="4">
    <source>
        <dbReference type="ARBA" id="ARBA00022801"/>
    </source>
</evidence>
<name>A0A0M0KHV7_ALKHA</name>
<gene>
    <name evidence="6" type="primary">xseB</name>
    <name evidence="7" type="ORF">AMD02_05855</name>
</gene>
<accession>A0A0M0KHV7</accession>
<dbReference type="OMA" id="PLNDYKG"/>
<dbReference type="RefSeq" id="WP_010898930.1">
    <property type="nucleotide sequence ID" value="NZ_CP040441.1"/>
</dbReference>
<protein>
    <recommendedName>
        <fullName evidence="6">Exodeoxyribonuclease 7 small subunit</fullName>
        <ecNumber evidence="6">3.1.11.6</ecNumber>
    </recommendedName>
    <alternativeName>
        <fullName evidence="6">Exodeoxyribonuclease VII small subunit</fullName>
        <shortName evidence="6">Exonuclease VII small subunit</shortName>
    </alternativeName>
</protein>
<evidence type="ECO:0000256" key="3">
    <source>
        <dbReference type="ARBA" id="ARBA00022722"/>
    </source>
</evidence>
<evidence type="ECO:0000313" key="7">
    <source>
        <dbReference type="EMBL" id="KOO38435.1"/>
    </source>
</evidence>
<dbReference type="GO" id="GO:0008855">
    <property type="term" value="F:exodeoxyribonuclease VII activity"/>
    <property type="evidence" value="ECO:0007669"/>
    <property type="project" value="UniProtKB-UniRule"/>
</dbReference>
<proteinExistence type="inferred from homology"/>
<dbReference type="AlphaFoldDB" id="A0A0M0KHV7"/>
<comment type="subcellular location">
    <subcellularLocation>
        <location evidence="6">Cytoplasm</location>
    </subcellularLocation>
</comment>
<dbReference type="NCBIfam" id="NF002139">
    <property type="entry name" value="PRK00977.1-3"/>
    <property type="match status" value="1"/>
</dbReference>
<comment type="similarity">
    <text evidence="1 6">Belongs to the XseB family.</text>
</comment>
<dbReference type="GO" id="GO:0009318">
    <property type="term" value="C:exodeoxyribonuclease VII complex"/>
    <property type="evidence" value="ECO:0007669"/>
    <property type="project" value="UniProtKB-UniRule"/>
</dbReference>
<dbReference type="PANTHER" id="PTHR34137">
    <property type="entry name" value="EXODEOXYRIBONUCLEASE 7 SMALL SUBUNIT"/>
    <property type="match status" value="1"/>
</dbReference>
<comment type="catalytic activity">
    <reaction evidence="6">
        <text>Exonucleolytic cleavage in either 5'- to 3'- or 3'- to 5'-direction to yield nucleoside 5'-phosphates.</text>
        <dbReference type="EC" id="3.1.11.6"/>
    </reaction>
</comment>
<dbReference type="InterPro" id="IPR003761">
    <property type="entry name" value="Exonuc_VII_S"/>
</dbReference>
<evidence type="ECO:0000256" key="6">
    <source>
        <dbReference type="HAMAP-Rule" id="MF_00337"/>
    </source>
</evidence>
<dbReference type="Gene3D" id="1.10.287.1040">
    <property type="entry name" value="Exonuclease VII, small subunit"/>
    <property type="match status" value="1"/>
</dbReference>
<dbReference type="Pfam" id="PF02609">
    <property type="entry name" value="Exonuc_VII_S"/>
    <property type="match status" value="1"/>
</dbReference>
<evidence type="ECO:0000256" key="5">
    <source>
        <dbReference type="ARBA" id="ARBA00022839"/>
    </source>
</evidence>